<dbReference type="EMBL" id="JAWIIJ010000001">
    <property type="protein sequence ID" value="MDV2077168.1"/>
    <property type="molecule type" value="Genomic_DNA"/>
</dbReference>
<dbReference type="Pfam" id="PF11964">
    <property type="entry name" value="SpoIIAA-like"/>
    <property type="match status" value="1"/>
</dbReference>
<protein>
    <submittedName>
        <fullName evidence="1">STAS/SEC14 domain-containing protein</fullName>
    </submittedName>
</protein>
<gene>
    <name evidence="1" type="ORF">RYS15_00665</name>
</gene>
<dbReference type="Proteomes" id="UP001269819">
    <property type="component" value="Unassembled WGS sequence"/>
</dbReference>
<dbReference type="Gene3D" id="3.40.50.10600">
    <property type="entry name" value="SpoIIaa-like domains"/>
    <property type="match status" value="1"/>
</dbReference>
<dbReference type="RefSeq" id="WP_316972168.1">
    <property type="nucleotide sequence ID" value="NZ_JAWIIJ010000001.1"/>
</dbReference>
<organism evidence="1 2">
    <name type="scientific">Marinobacter xestospongiae</name>
    <dbReference type="NCBI Taxonomy" id="994319"/>
    <lineage>
        <taxon>Bacteria</taxon>
        <taxon>Pseudomonadati</taxon>
        <taxon>Pseudomonadota</taxon>
        <taxon>Gammaproteobacteria</taxon>
        <taxon>Pseudomonadales</taxon>
        <taxon>Marinobacteraceae</taxon>
        <taxon>Marinobacter</taxon>
    </lineage>
</organism>
<comment type="caution">
    <text evidence="1">The sequence shown here is derived from an EMBL/GenBank/DDBJ whole genome shotgun (WGS) entry which is preliminary data.</text>
</comment>
<name>A0ABU3VSC6_9GAMM</name>
<keyword evidence="2" id="KW-1185">Reference proteome</keyword>
<proteinExistence type="predicted"/>
<dbReference type="InterPro" id="IPR036513">
    <property type="entry name" value="STAS_dom_sf"/>
</dbReference>
<reference evidence="1 2" key="1">
    <citation type="submission" date="2023-10" db="EMBL/GenBank/DDBJ databases">
        <title>Characteristics and mechanism of a salt-tolerant marine origin heterotrophic nitrifying- aerobic denitrifying bacteria Marinobacter xestospongiae HN1.</title>
        <authorList>
            <person name="Qi R."/>
        </authorList>
    </citation>
    <scope>NUCLEOTIDE SEQUENCE [LARGE SCALE GENOMIC DNA]</scope>
    <source>
        <strain evidence="1 2">HN1</strain>
    </source>
</reference>
<dbReference type="InterPro" id="IPR038396">
    <property type="entry name" value="SpoIIAA-like_sf"/>
</dbReference>
<dbReference type="InterPro" id="IPR021866">
    <property type="entry name" value="SpoIIAA-like"/>
</dbReference>
<evidence type="ECO:0000313" key="2">
    <source>
        <dbReference type="Proteomes" id="UP001269819"/>
    </source>
</evidence>
<accession>A0ABU3VSC6</accession>
<evidence type="ECO:0000313" key="1">
    <source>
        <dbReference type="EMBL" id="MDV2077168.1"/>
    </source>
</evidence>
<dbReference type="SUPFAM" id="SSF52091">
    <property type="entry name" value="SpoIIaa-like"/>
    <property type="match status" value="1"/>
</dbReference>
<sequence>MKIQRHALSIGIDRIDDHVFISLKAQGKLTHDDYQTITPMIDAALATVTHRDVKVLFDATELEGWELRAAWDDFNLALKHGNQFAKIAIFGHKRWQDNITKIGSWFIAGDVKFFETEGEAIAWLKA</sequence>